<dbReference type="AlphaFoldDB" id="A0A7X3S5R1"/>
<organism evidence="2 3">
    <name type="scientific">Stappia sediminis</name>
    <dbReference type="NCBI Taxonomy" id="2692190"/>
    <lineage>
        <taxon>Bacteria</taxon>
        <taxon>Pseudomonadati</taxon>
        <taxon>Pseudomonadota</taxon>
        <taxon>Alphaproteobacteria</taxon>
        <taxon>Hyphomicrobiales</taxon>
        <taxon>Stappiaceae</taxon>
        <taxon>Stappia</taxon>
    </lineage>
</organism>
<dbReference type="EMBL" id="WUMV01000001">
    <property type="protein sequence ID" value="MXN63406.1"/>
    <property type="molecule type" value="Genomic_DNA"/>
</dbReference>
<keyword evidence="3" id="KW-1185">Reference proteome</keyword>
<dbReference type="Pfam" id="PF12616">
    <property type="entry name" value="DUF3775"/>
    <property type="match status" value="1"/>
</dbReference>
<protein>
    <submittedName>
        <fullName evidence="2">DUF3775 domain-containing protein</fullName>
    </submittedName>
</protein>
<reference evidence="2 3" key="1">
    <citation type="submission" date="2019-12" db="EMBL/GenBank/DDBJ databases">
        <authorList>
            <person name="Li M."/>
        </authorList>
    </citation>
    <scope>NUCLEOTIDE SEQUENCE [LARGE SCALE GENOMIC DNA]</scope>
    <source>
        <strain evidence="2 3">GBMRC 2046</strain>
    </source>
</reference>
<dbReference type="InterPro" id="IPR022254">
    <property type="entry name" value="DUF3775"/>
</dbReference>
<feature type="region of interest" description="Disordered" evidence="1">
    <location>
        <begin position="26"/>
        <end position="63"/>
    </location>
</feature>
<evidence type="ECO:0000313" key="3">
    <source>
        <dbReference type="Proteomes" id="UP000433101"/>
    </source>
</evidence>
<gene>
    <name evidence="2" type="ORF">GR183_00685</name>
</gene>
<evidence type="ECO:0000256" key="1">
    <source>
        <dbReference type="SAM" id="MobiDB-lite"/>
    </source>
</evidence>
<accession>A0A7X3S5R1</accession>
<comment type="caution">
    <text evidence="2">The sequence shown here is derived from an EMBL/GenBank/DDBJ whole genome shotgun (WGS) entry which is preliminary data.</text>
</comment>
<sequence length="136" mass="14802">MAVDLSISPETVRMLINKARGAYSGVDESLEDGHDGEIEFDSDSLSDTHAHDGLAEEESEDLSEEELRELIEDLNVDEAAELVAICWVGRGDYEAGDFEQAIADARERAVGPTAKYLLGMPLLADYLEAGLDTLDL</sequence>
<dbReference type="RefSeq" id="WP_160773664.1">
    <property type="nucleotide sequence ID" value="NZ_WUMV01000001.1"/>
</dbReference>
<dbReference type="Proteomes" id="UP000433101">
    <property type="component" value="Unassembled WGS sequence"/>
</dbReference>
<evidence type="ECO:0000313" key="2">
    <source>
        <dbReference type="EMBL" id="MXN63406.1"/>
    </source>
</evidence>
<proteinExistence type="predicted"/>
<name>A0A7X3S5R1_9HYPH</name>